<protein>
    <recommendedName>
        <fullName evidence="16">PX domain-containing protein</fullName>
    </recommendedName>
</protein>
<evidence type="ECO:0000256" key="8">
    <source>
        <dbReference type="ARBA" id="ARBA00023121"/>
    </source>
</evidence>
<name>A0AAF0DT01_9BASI</name>
<evidence type="ECO:0000256" key="9">
    <source>
        <dbReference type="ARBA" id="ARBA00023136"/>
    </source>
</evidence>
<evidence type="ECO:0000256" key="3">
    <source>
        <dbReference type="ARBA" id="ARBA00010883"/>
    </source>
</evidence>
<dbReference type="SUPFAM" id="SSF64268">
    <property type="entry name" value="PX domain"/>
    <property type="match status" value="1"/>
</dbReference>
<evidence type="ECO:0000256" key="1">
    <source>
        <dbReference type="ARBA" id="ARBA00004116"/>
    </source>
</evidence>
<dbReference type="FunFam" id="1.20.5.110:FF:000058">
    <property type="entry name" value="VAM7p Vacuolar SNARE protein"/>
    <property type="match status" value="1"/>
</dbReference>
<feature type="domain" description="T-SNARE coiled-coil homology" evidence="12">
    <location>
        <begin position="201"/>
        <end position="263"/>
    </location>
</feature>
<dbReference type="PANTHER" id="PTHR15813:SF9">
    <property type="entry name" value="PX DOMAIN-CONTAINING PROTEIN"/>
    <property type="match status" value="1"/>
</dbReference>
<evidence type="ECO:0000259" key="12">
    <source>
        <dbReference type="PROSITE" id="PS50192"/>
    </source>
</evidence>
<keyword evidence="5" id="KW-0926">Vacuole</keyword>
<dbReference type="Gene3D" id="1.20.5.110">
    <property type="match status" value="1"/>
</dbReference>
<dbReference type="GO" id="GO:0007034">
    <property type="term" value="P:vacuolar transport"/>
    <property type="evidence" value="ECO:0007669"/>
    <property type="project" value="UniProtKB-ARBA"/>
</dbReference>
<keyword evidence="4" id="KW-0813">Transport</keyword>
<evidence type="ECO:0000256" key="4">
    <source>
        <dbReference type="ARBA" id="ARBA00022448"/>
    </source>
</evidence>
<dbReference type="GO" id="GO:0016192">
    <property type="term" value="P:vesicle-mediated transport"/>
    <property type="evidence" value="ECO:0007669"/>
    <property type="project" value="UniProtKB-ARBA"/>
</dbReference>
<evidence type="ECO:0000256" key="7">
    <source>
        <dbReference type="ARBA" id="ARBA00023054"/>
    </source>
</evidence>
<evidence type="ECO:0000256" key="11">
    <source>
        <dbReference type="ARBA" id="ARBA00054927"/>
    </source>
</evidence>
<dbReference type="SUPFAM" id="SSF58038">
    <property type="entry name" value="SNARE fusion complex"/>
    <property type="match status" value="1"/>
</dbReference>
<dbReference type="InterPro" id="IPR036871">
    <property type="entry name" value="PX_dom_sf"/>
</dbReference>
<dbReference type="PANTHER" id="PTHR15813">
    <property type="entry name" value="SORTING NEXIN-22 AND 24"/>
    <property type="match status" value="1"/>
</dbReference>
<keyword evidence="10" id="KW-0968">Cytoplasmic vesicle</keyword>
<evidence type="ECO:0008006" key="16">
    <source>
        <dbReference type="Google" id="ProtNLM"/>
    </source>
</evidence>
<evidence type="ECO:0000256" key="6">
    <source>
        <dbReference type="ARBA" id="ARBA00022927"/>
    </source>
</evidence>
<proteinExistence type="inferred from homology"/>
<dbReference type="GO" id="GO:0000329">
    <property type="term" value="C:fungal-type vacuole membrane"/>
    <property type="evidence" value="ECO:0007669"/>
    <property type="project" value="UniProtKB-ARBA"/>
</dbReference>
<evidence type="ECO:0000256" key="2">
    <source>
        <dbReference type="ARBA" id="ARBA00004180"/>
    </source>
</evidence>
<dbReference type="CDD" id="cd15858">
    <property type="entry name" value="SNARE_VAM7"/>
    <property type="match status" value="1"/>
</dbReference>
<dbReference type="InterPro" id="IPR052467">
    <property type="entry name" value="Sorting_nexin_PX-domain"/>
</dbReference>
<dbReference type="AlphaFoldDB" id="A0AAF0DT01"/>
<evidence type="ECO:0000313" key="15">
    <source>
        <dbReference type="Proteomes" id="UP001216638"/>
    </source>
</evidence>
<comment type="similarity">
    <text evidence="3">Belongs to the sorting nexin family.</text>
</comment>
<evidence type="ECO:0000259" key="13">
    <source>
        <dbReference type="PROSITE" id="PS50195"/>
    </source>
</evidence>
<dbReference type="GO" id="GO:0015031">
    <property type="term" value="P:protein transport"/>
    <property type="evidence" value="ECO:0007669"/>
    <property type="project" value="UniProtKB-KW"/>
</dbReference>
<dbReference type="GO" id="GO:1901981">
    <property type="term" value="F:phosphatidylinositol phosphate binding"/>
    <property type="evidence" value="ECO:0007669"/>
    <property type="project" value="TreeGrafter"/>
</dbReference>
<comment type="function">
    <text evidence="11">Essential for proper morphogenesis of the vacuole. May exist as structural reinforcement on the surface of the vacuolar membrane and be required for maintenance against rupture by osmotic pressure.</text>
</comment>
<accession>A0AAF0DT01</accession>
<dbReference type="PROSITE" id="PS50192">
    <property type="entry name" value="T_SNARE"/>
    <property type="match status" value="1"/>
</dbReference>
<dbReference type="SMART" id="SM00312">
    <property type="entry name" value="PX"/>
    <property type="match status" value="1"/>
</dbReference>
<keyword evidence="6" id="KW-0653">Protein transport</keyword>
<dbReference type="Proteomes" id="UP001216638">
    <property type="component" value="Chromosome 2"/>
</dbReference>
<keyword evidence="8" id="KW-0446">Lipid-binding</keyword>
<reference evidence="14" key="1">
    <citation type="submission" date="2023-03" db="EMBL/GenBank/DDBJ databases">
        <title>Mating type loci evolution in Malassezia.</title>
        <authorList>
            <person name="Coelho M.A."/>
        </authorList>
    </citation>
    <scope>NUCLEOTIDE SEQUENCE</scope>
    <source>
        <strain evidence="14">CBS 14135</strain>
    </source>
</reference>
<comment type="subcellular location">
    <subcellularLocation>
        <location evidence="2">Cytoplasmic vesicle membrane</location>
        <topology evidence="2">Peripheral membrane protein</topology>
        <orientation evidence="2">Cytoplasmic side</orientation>
    </subcellularLocation>
    <subcellularLocation>
        <location evidence="1">Vacuole</location>
    </subcellularLocation>
</comment>
<keyword evidence="7" id="KW-0175">Coiled coil</keyword>
<evidence type="ECO:0000256" key="5">
    <source>
        <dbReference type="ARBA" id="ARBA00022554"/>
    </source>
</evidence>
<gene>
    <name evidence="14" type="ORF">MBRA1_001536</name>
</gene>
<dbReference type="Pfam" id="PF00787">
    <property type="entry name" value="PX"/>
    <property type="match status" value="1"/>
</dbReference>
<organism evidence="14 15">
    <name type="scientific">Malassezia brasiliensis</name>
    <dbReference type="NCBI Taxonomy" id="1821822"/>
    <lineage>
        <taxon>Eukaryota</taxon>
        <taxon>Fungi</taxon>
        <taxon>Dikarya</taxon>
        <taxon>Basidiomycota</taxon>
        <taxon>Ustilaginomycotina</taxon>
        <taxon>Malasseziomycetes</taxon>
        <taxon>Malasseziales</taxon>
        <taxon>Malasseziaceae</taxon>
        <taxon>Malassezia</taxon>
    </lineage>
</organism>
<evidence type="ECO:0000256" key="10">
    <source>
        <dbReference type="ARBA" id="ARBA00023329"/>
    </source>
</evidence>
<dbReference type="InterPro" id="IPR001683">
    <property type="entry name" value="PX_dom"/>
</dbReference>
<sequence>MAAPPIQRVQIASFEHRNEPAPHVVYVIRVGMAGTSWEVQRRYSEFAALHAVITPPAPPAPLPPKNLAAHSLRLLRGIGGLFGASSGQHGMDEAAIEERRAGLELYLRAIVSARDDQWRLHPAFLKFLQVPNLEDFGADAASAHPTATQTDIAVRSDSTKPTRPFLPDPATLRPWSAKKPAVETNVTRPLSDAQLLQHQTDTQMRAQDAQAEQLAKILARQKQLGLAIHDELNEQTELLHHLTTDVQNTRTRMDQAQTRMARLE</sequence>
<dbReference type="GO" id="GO:0030659">
    <property type="term" value="C:cytoplasmic vesicle membrane"/>
    <property type="evidence" value="ECO:0007669"/>
    <property type="project" value="UniProtKB-SubCell"/>
</dbReference>
<dbReference type="SMART" id="SM00397">
    <property type="entry name" value="t_SNARE"/>
    <property type="match status" value="1"/>
</dbReference>
<dbReference type="Gene3D" id="3.30.1520.10">
    <property type="entry name" value="Phox-like domain"/>
    <property type="match status" value="1"/>
</dbReference>
<evidence type="ECO:0000313" key="14">
    <source>
        <dbReference type="EMBL" id="WFC94898.1"/>
    </source>
</evidence>
<keyword evidence="15" id="KW-1185">Reference proteome</keyword>
<dbReference type="EMBL" id="CP119952">
    <property type="protein sequence ID" value="WFC94898.1"/>
    <property type="molecule type" value="Genomic_DNA"/>
</dbReference>
<dbReference type="GO" id="GO:0097576">
    <property type="term" value="P:vacuole fusion"/>
    <property type="evidence" value="ECO:0007669"/>
    <property type="project" value="UniProtKB-ARBA"/>
</dbReference>
<dbReference type="PROSITE" id="PS50195">
    <property type="entry name" value="PX"/>
    <property type="match status" value="1"/>
</dbReference>
<dbReference type="InterPro" id="IPR000727">
    <property type="entry name" value="T_SNARE_dom"/>
</dbReference>
<keyword evidence="9" id="KW-0472">Membrane</keyword>
<feature type="domain" description="PX" evidence="13">
    <location>
        <begin position="4"/>
        <end position="135"/>
    </location>
</feature>